<name>A0A6A3KHY2_9STRA</name>
<evidence type="ECO:0000313" key="2">
    <source>
        <dbReference type="EMBL" id="KAE9004435.1"/>
    </source>
</evidence>
<sequence length="58" mass="6211">MQFPAAFLASSVTVFFCIDRCAGAPLSLSKSPPPFNPLSSTPHSSLAQRAATDLCRLW</sequence>
<evidence type="ECO:0000313" key="3">
    <source>
        <dbReference type="Proteomes" id="UP000460718"/>
    </source>
</evidence>
<feature type="signal peptide" evidence="1">
    <location>
        <begin position="1"/>
        <end position="23"/>
    </location>
</feature>
<dbReference type="Proteomes" id="UP000460718">
    <property type="component" value="Unassembled WGS sequence"/>
</dbReference>
<accession>A0A6A3KHY2</accession>
<gene>
    <name evidence="2" type="ORF">PF011_g12450</name>
</gene>
<dbReference type="EMBL" id="QXFW01000725">
    <property type="protein sequence ID" value="KAE9004435.1"/>
    <property type="molecule type" value="Genomic_DNA"/>
</dbReference>
<proteinExistence type="predicted"/>
<evidence type="ECO:0000256" key="1">
    <source>
        <dbReference type="SAM" id="SignalP"/>
    </source>
</evidence>
<evidence type="ECO:0008006" key="4">
    <source>
        <dbReference type="Google" id="ProtNLM"/>
    </source>
</evidence>
<dbReference type="AlphaFoldDB" id="A0A6A3KHY2"/>
<feature type="chain" id="PRO_5025537330" description="RxLR effector protein" evidence="1">
    <location>
        <begin position="24"/>
        <end position="58"/>
    </location>
</feature>
<keyword evidence="1" id="KW-0732">Signal</keyword>
<reference evidence="2 3" key="1">
    <citation type="submission" date="2018-09" db="EMBL/GenBank/DDBJ databases">
        <title>Genomic investigation of the strawberry pathogen Phytophthora fragariae indicates pathogenicity is determined by transcriptional variation in three key races.</title>
        <authorList>
            <person name="Adams T.M."/>
            <person name="Armitage A.D."/>
            <person name="Sobczyk M.K."/>
            <person name="Bates H.J."/>
            <person name="Dunwell J.M."/>
            <person name="Nellist C.F."/>
            <person name="Harrison R.J."/>
        </authorList>
    </citation>
    <scope>NUCLEOTIDE SEQUENCE [LARGE SCALE GENOMIC DNA]</scope>
    <source>
        <strain evidence="2 3">SCRP245</strain>
    </source>
</reference>
<protein>
    <recommendedName>
        <fullName evidence="4">RxLR effector protein</fullName>
    </recommendedName>
</protein>
<organism evidence="2 3">
    <name type="scientific">Phytophthora fragariae</name>
    <dbReference type="NCBI Taxonomy" id="53985"/>
    <lineage>
        <taxon>Eukaryota</taxon>
        <taxon>Sar</taxon>
        <taxon>Stramenopiles</taxon>
        <taxon>Oomycota</taxon>
        <taxon>Peronosporomycetes</taxon>
        <taxon>Peronosporales</taxon>
        <taxon>Peronosporaceae</taxon>
        <taxon>Phytophthora</taxon>
    </lineage>
</organism>
<comment type="caution">
    <text evidence="2">The sequence shown here is derived from an EMBL/GenBank/DDBJ whole genome shotgun (WGS) entry which is preliminary data.</text>
</comment>